<name>A0A8R7Q3K7_TRIUA</name>
<proteinExistence type="predicted"/>
<gene>
    <name evidence="2" type="primary">LOC125551870</name>
</gene>
<dbReference type="Proteomes" id="UP000015106">
    <property type="component" value="Chromosome 4"/>
</dbReference>
<feature type="region of interest" description="Disordered" evidence="1">
    <location>
        <begin position="1"/>
        <end position="67"/>
    </location>
</feature>
<evidence type="ECO:0000256" key="1">
    <source>
        <dbReference type="SAM" id="MobiDB-lite"/>
    </source>
</evidence>
<evidence type="ECO:0000313" key="3">
    <source>
        <dbReference type="Proteomes" id="UP000015106"/>
    </source>
</evidence>
<protein>
    <submittedName>
        <fullName evidence="2">Uncharacterized protein</fullName>
    </submittedName>
</protein>
<sequence length="103" mass="11672">MSVSLLAEERPRRSRHPLHRLLSGFKMVGGQQRQGDRARVQRQCRFAKPDTGGQQRSRRSPSSPGAVVSISSYSQQEVVAVVRWRILAGLFQFRMVVDSDPRP</sequence>
<keyword evidence="3" id="KW-1185">Reference proteome</keyword>
<reference evidence="2" key="2">
    <citation type="submission" date="2018-03" db="EMBL/GenBank/DDBJ databases">
        <title>The Triticum urartu genome reveals the dynamic nature of wheat genome evolution.</title>
        <authorList>
            <person name="Ling H."/>
            <person name="Ma B."/>
            <person name="Shi X."/>
            <person name="Liu H."/>
            <person name="Dong L."/>
            <person name="Sun H."/>
            <person name="Cao Y."/>
            <person name="Gao Q."/>
            <person name="Zheng S."/>
            <person name="Li Y."/>
            <person name="Yu Y."/>
            <person name="Du H."/>
            <person name="Qi M."/>
            <person name="Li Y."/>
            <person name="Yu H."/>
            <person name="Cui Y."/>
            <person name="Wang N."/>
            <person name="Chen C."/>
            <person name="Wu H."/>
            <person name="Zhao Y."/>
            <person name="Zhang J."/>
            <person name="Li Y."/>
            <person name="Zhou W."/>
            <person name="Zhang B."/>
            <person name="Hu W."/>
            <person name="Eijk M."/>
            <person name="Tang J."/>
            <person name="Witsenboer H."/>
            <person name="Zhao S."/>
            <person name="Li Z."/>
            <person name="Zhang A."/>
            <person name="Wang D."/>
            <person name="Liang C."/>
        </authorList>
    </citation>
    <scope>NUCLEOTIDE SEQUENCE [LARGE SCALE GENOMIC DNA]</scope>
    <source>
        <strain evidence="2">cv. G1812</strain>
    </source>
</reference>
<organism evidence="2 3">
    <name type="scientific">Triticum urartu</name>
    <name type="common">Red wild einkorn</name>
    <name type="synonym">Crithodium urartu</name>
    <dbReference type="NCBI Taxonomy" id="4572"/>
    <lineage>
        <taxon>Eukaryota</taxon>
        <taxon>Viridiplantae</taxon>
        <taxon>Streptophyta</taxon>
        <taxon>Embryophyta</taxon>
        <taxon>Tracheophyta</taxon>
        <taxon>Spermatophyta</taxon>
        <taxon>Magnoliopsida</taxon>
        <taxon>Liliopsida</taxon>
        <taxon>Poales</taxon>
        <taxon>Poaceae</taxon>
        <taxon>BOP clade</taxon>
        <taxon>Pooideae</taxon>
        <taxon>Triticodae</taxon>
        <taxon>Triticeae</taxon>
        <taxon>Triticinae</taxon>
        <taxon>Triticum</taxon>
    </lineage>
</organism>
<reference evidence="3" key="1">
    <citation type="journal article" date="2013" name="Nature">
        <title>Draft genome of the wheat A-genome progenitor Triticum urartu.</title>
        <authorList>
            <person name="Ling H.Q."/>
            <person name="Zhao S."/>
            <person name="Liu D."/>
            <person name="Wang J."/>
            <person name="Sun H."/>
            <person name="Zhang C."/>
            <person name="Fan H."/>
            <person name="Li D."/>
            <person name="Dong L."/>
            <person name="Tao Y."/>
            <person name="Gao C."/>
            <person name="Wu H."/>
            <person name="Li Y."/>
            <person name="Cui Y."/>
            <person name="Guo X."/>
            <person name="Zheng S."/>
            <person name="Wang B."/>
            <person name="Yu K."/>
            <person name="Liang Q."/>
            <person name="Yang W."/>
            <person name="Lou X."/>
            <person name="Chen J."/>
            <person name="Feng M."/>
            <person name="Jian J."/>
            <person name="Zhang X."/>
            <person name="Luo G."/>
            <person name="Jiang Y."/>
            <person name="Liu J."/>
            <person name="Wang Z."/>
            <person name="Sha Y."/>
            <person name="Zhang B."/>
            <person name="Wu H."/>
            <person name="Tang D."/>
            <person name="Shen Q."/>
            <person name="Xue P."/>
            <person name="Zou S."/>
            <person name="Wang X."/>
            <person name="Liu X."/>
            <person name="Wang F."/>
            <person name="Yang Y."/>
            <person name="An X."/>
            <person name="Dong Z."/>
            <person name="Zhang K."/>
            <person name="Zhang X."/>
            <person name="Luo M.C."/>
            <person name="Dvorak J."/>
            <person name="Tong Y."/>
            <person name="Wang J."/>
            <person name="Yang H."/>
            <person name="Li Z."/>
            <person name="Wang D."/>
            <person name="Zhang A."/>
            <person name="Wang J."/>
        </authorList>
    </citation>
    <scope>NUCLEOTIDE SEQUENCE</scope>
    <source>
        <strain evidence="3">cv. G1812</strain>
    </source>
</reference>
<feature type="compositionally biased region" description="Low complexity" evidence="1">
    <location>
        <begin position="52"/>
        <end position="65"/>
    </location>
</feature>
<evidence type="ECO:0000313" key="2">
    <source>
        <dbReference type="EnsemblPlants" id="TuG1812G0400002162.01.T02"/>
    </source>
</evidence>
<dbReference type="AlphaFoldDB" id="A0A8R7Q3K7"/>
<accession>A0A8R7Q3K7</accession>
<reference evidence="2" key="3">
    <citation type="submission" date="2022-06" db="UniProtKB">
        <authorList>
            <consortium name="EnsemblPlants"/>
        </authorList>
    </citation>
    <scope>IDENTIFICATION</scope>
</reference>
<dbReference type="Gramene" id="TuG1812G0400002162.01.T02">
    <property type="protein sequence ID" value="TuG1812G0400002162.01.T02"/>
    <property type="gene ID" value="TuG1812G0400002162.01"/>
</dbReference>
<dbReference type="EnsemblPlants" id="TuG1812G0400002162.01.T02">
    <property type="protein sequence ID" value="TuG1812G0400002162.01.T02"/>
    <property type="gene ID" value="TuG1812G0400002162.01"/>
</dbReference>